<organism evidence="5 6">
    <name type="scientific">Bagarius yarrelli</name>
    <name type="common">Goonch</name>
    <name type="synonym">Bagrus yarrelli</name>
    <dbReference type="NCBI Taxonomy" id="175774"/>
    <lineage>
        <taxon>Eukaryota</taxon>
        <taxon>Metazoa</taxon>
        <taxon>Chordata</taxon>
        <taxon>Craniata</taxon>
        <taxon>Vertebrata</taxon>
        <taxon>Euteleostomi</taxon>
        <taxon>Actinopterygii</taxon>
        <taxon>Neopterygii</taxon>
        <taxon>Teleostei</taxon>
        <taxon>Ostariophysi</taxon>
        <taxon>Siluriformes</taxon>
        <taxon>Sisoridae</taxon>
        <taxon>Sisorinae</taxon>
        <taxon>Bagarius</taxon>
    </lineage>
</organism>
<reference evidence="5 6" key="1">
    <citation type="journal article" date="2019" name="Genome Biol. Evol.">
        <title>Whole-Genome Sequencing of the Giant Devil Catfish, Bagarius yarrelli.</title>
        <authorList>
            <person name="Jiang W."/>
            <person name="Lv Y."/>
            <person name="Cheng L."/>
            <person name="Yang K."/>
            <person name="Chao B."/>
            <person name="Wang X."/>
            <person name="Li Y."/>
            <person name="Pan X."/>
            <person name="You X."/>
            <person name="Zhang Y."/>
            <person name="Yang J."/>
            <person name="Li J."/>
            <person name="Zhang X."/>
            <person name="Liu S."/>
            <person name="Sun C."/>
            <person name="Yang J."/>
            <person name="Shi Q."/>
        </authorList>
    </citation>
    <scope>NUCLEOTIDE SEQUENCE [LARGE SCALE GENOMIC DNA]</scope>
    <source>
        <strain evidence="5">JWS20170419001</strain>
        <tissue evidence="5">Muscle</tissue>
    </source>
</reference>
<evidence type="ECO:0000256" key="2">
    <source>
        <dbReference type="SAM" id="Coils"/>
    </source>
</evidence>
<dbReference type="SMART" id="SM00737">
    <property type="entry name" value="ML"/>
    <property type="match status" value="1"/>
</dbReference>
<dbReference type="InterPro" id="IPR036846">
    <property type="entry name" value="GM2-AP_sf"/>
</dbReference>
<evidence type="ECO:0000313" key="5">
    <source>
        <dbReference type="EMBL" id="TSK28144.1"/>
    </source>
</evidence>
<name>A0A556TNN1_BAGYA</name>
<keyword evidence="1 3" id="KW-0732">Signal</keyword>
<evidence type="ECO:0000259" key="4">
    <source>
        <dbReference type="SMART" id="SM00737"/>
    </source>
</evidence>
<keyword evidence="6" id="KW-1185">Reference proteome</keyword>
<accession>A0A556TNN1</accession>
<dbReference type="GO" id="GO:0009898">
    <property type="term" value="C:cytoplasmic side of plasma membrane"/>
    <property type="evidence" value="ECO:0007669"/>
    <property type="project" value="TreeGrafter"/>
</dbReference>
<dbReference type="PANTHER" id="PTHR17357:SF0">
    <property type="entry name" value="GANGLIOSIDE GM2 ACTIVATOR"/>
    <property type="match status" value="1"/>
</dbReference>
<dbReference type="OrthoDB" id="10038993at2759"/>
<dbReference type="GO" id="GO:0005319">
    <property type="term" value="F:lipid transporter activity"/>
    <property type="evidence" value="ECO:0007669"/>
    <property type="project" value="TreeGrafter"/>
</dbReference>
<comment type="caution">
    <text evidence="5">The sequence shown here is derived from an EMBL/GenBank/DDBJ whole genome shotgun (WGS) entry which is preliminary data.</text>
</comment>
<proteinExistence type="predicted"/>
<dbReference type="InterPro" id="IPR003172">
    <property type="entry name" value="ML_dom"/>
</dbReference>
<dbReference type="Proteomes" id="UP000319801">
    <property type="component" value="Unassembled WGS sequence"/>
</dbReference>
<dbReference type="InterPro" id="IPR028996">
    <property type="entry name" value="GM2-AP"/>
</dbReference>
<feature type="coiled-coil region" evidence="2">
    <location>
        <begin position="395"/>
        <end position="457"/>
    </location>
</feature>
<dbReference type="AlphaFoldDB" id="A0A556TNN1"/>
<dbReference type="EMBL" id="VCAZ01000008">
    <property type="protein sequence ID" value="TSK28144.1"/>
    <property type="molecule type" value="Genomic_DNA"/>
</dbReference>
<evidence type="ECO:0000256" key="3">
    <source>
        <dbReference type="SAM" id="SignalP"/>
    </source>
</evidence>
<keyword evidence="2" id="KW-0175">Coiled coil</keyword>
<feature type="domain" description="MD-2-related lipid-recognition" evidence="4">
    <location>
        <begin position="40"/>
        <end position="193"/>
    </location>
</feature>
<protein>
    <submittedName>
        <fullName evidence="5">Coiled-coil domain-containing protein 69</fullName>
    </submittedName>
</protein>
<feature type="chain" id="PRO_5021916599" evidence="3">
    <location>
        <begin position="18"/>
        <end position="487"/>
    </location>
</feature>
<feature type="signal peptide" evidence="3">
    <location>
        <begin position="1"/>
        <end position="17"/>
    </location>
</feature>
<dbReference type="PANTHER" id="PTHR17357">
    <property type="entry name" value="GM2 GANGLIOSIDE ACTIVATOR PROTEIN"/>
    <property type="match status" value="1"/>
</dbReference>
<dbReference type="GO" id="GO:0006689">
    <property type="term" value="P:ganglioside catabolic process"/>
    <property type="evidence" value="ECO:0007669"/>
    <property type="project" value="InterPro"/>
</dbReference>
<sequence length="487" mass="54787">MIAIQVFIALWSAGVFLQEGTCSVQINGPVRLAKIVGFIWENCGKSDDPAVLKSLNLSPDPIQIPGDLTADASGSTSVPLVSPLAVNITLEKEVAGFWVKVPCVEEVGSCHYQDICDILDELIPPGQDCPEPLHTYGLPCHCPFKAGEYSLPESVFSLPKMDLPFWLTNGQYRVHGVMENSDGKELGCLKKKETKNETTLKEINNTHDGGGKCTSAEKGFDPESLLEKYEWQLKVLDKVLAASGNEERNQLLKDHQDGELCVLVSTLAEMVKTETAAELNAVYENQVKSSMEQHQREVEELRNLHAEERNAVQEAYTAVESALKEQIEELTADLKLFTALKQRVKESTLKRDLQRNIQTHGSPGEFWEQEQESLLIVIEMKSERLQEQGSKLRQMEALVEKNLALEDQVLQVLQQNEDLRVRIDNYQTLIHQLSKEQNELQEALEKQTLQSQKLSQEKEELLFKLLHRRDSCSFHINSVVPAEVSQS</sequence>
<dbReference type="Pfam" id="PF02221">
    <property type="entry name" value="E1_DerP2_DerF2"/>
    <property type="match status" value="1"/>
</dbReference>
<evidence type="ECO:0000313" key="6">
    <source>
        <dbReference type="Proteomes" id="UP000319801"/>
    </source>
</evidence>
<dbReference type="GO" id="GO:0008047">
    <property type="term" value="F:enzyme activator activity"/>
    <property type="evidence" value="ECO:0007669"/>
    <property type="project" value="InterPro"/>
</dbReference>
<dbReference type="Gene3D" id="2.70.220.10">
    <property type="entry name" value="Ganglioside GM2 activator"/>
    <property type="match status" value="1"/>
</dbReference>
<dbReference type="SUPFAM" id="SSF63707">
    <property type="entry name" value="Ganglioside M2 (gm2) activator"/>
    <property type="match status" value="1"/>
</dbReference>
<gene>
    <name evidence="5" type="ORF">Baya_2331</name>
</gene>
<feature type="coiled-coil region" evidence="2">
    <location>
        <begin position="284"/>
        <end position="311"/>
    </location>
</feature>
<evidence type="ECO:0000256" key="1">
    <source>
        <dbReference type="ARBA" id="ARBA00022729"/>
    </source>
</evidence>